<evidence type="ECO:0000313" key="3">
    <source>
        <dbReference type="Proteomes" id="UP000006039"/>
    </source>
</evidence>
<dbReference type="RefSeq" id="XP_009221707.1">
    <property type="nucleotide sequence ID" value="XM_009223443.1"/>
</dbReference>
<dbReference type="AlphaFoldDB" id="J3NWH5"/>
<sequence length="293" mass="30714">MASSSPAQHEPRDSRSLEMLRSILTAAAAACIAAAVDVPASSFSDMEMGKGALFVVRTSVAPETRAPDSMHMENQSGVTKAGTLIGNVAGTVTVPEFRTCDDGFTSGMYLAIRIDGVEPRWQDPVAVGIGHLASKTGSNGDLRANNFRADWRWGDSGGSENLVALTPFGLNGTIKNLNTGQEVYRILSSPGGYCGSTANWIGGSYTRAARPIPFTEYLGAVTWTDVRAATAVGETLNLEGAETIDLDQSWKLDPSLGPIQGGLQTDCNIFGASSFICKRLGPTPPTIPSGASP</sequence>
<dbReference type="SUPFAM" id="SSF49899">
    <property type="entry name" value="Concanavalin A-like lectins/glucanases"/>
    <property type="match status" value="1"/>
</dbReference>
<dbReference type="VEuPathDB" id="FungiDB:GGTG_05639"/>
<dbReference type="eggNOG" id="ENOG502RN2B">
    <property type="taxonomic scope" value="Eukaryota"/>
</dbReference>
<dbReference type="GO" id="GO:0006508">
    <property type="term" value="P:proteolysis"/>
    <property type="evidence" value="ECO:0007669"/>
    <property type="project" value="InterPro"/>
</dbReference>
<reference evidence="3" key="1">
    <citation type="submission" date="2010-07" db="EMBL/GenBank/DDBJ databases">
        <title>The genome sequence of Gaeumannomyces graminis var. tritici strain R3-111a-1.</title>
        <authorList>
            <consortium name="The Broad Institute Genome Sequencing Platform"/>
            <person name="Ma L.-J."/>
            <person name="Dead R."/>
            <person name="Young S."/>
            <person name="Zeng Q."/>
            <person name="Koehrsen M."/>
            <person name="Alvarado L."/>
            <person name="Berlin A."/>
            <person name="Chapman S.B."/>
            <person name="Chen Z."/>
            <person name="Freedman E."/>
            <person name="Gellesch M."/>
            <person name="Goldberg J."/>
            <person name="Griggs A."/>
            <person name="Gujja S."/>
            <person name="Heilman E.R."/>
            <person name="Heiman D."/>
            <person name="Hepburn T."/>
            <person name="Howarth C."/>
            <person name="Jen D."/>
            <person name="Larson L."/>
            <person name="Mehta T."/>
            <person name="Neiman D."/>
            <person name="Pearson M."/>
            <person name="Roberts A."/>
            <person name="Saif S."/>
            <person name="Shea T."/>
            <person name="Shenoy N."/>
            <person name="Sisk P."/>
            <person name="Stolte C."/>
            <person name="Sykes S."/>
            <person name="Walk T."/>
            <person name="White J."/>
            <person name="Yandava C."/>
            <person name="Haas B."/>
            <person name="Nusbaum C."/>
            <person name="Birren B."/>
        </authorList>
    </citation>
    <scope>NUCLEOTIDE SEQUENCE [LARGE SCALE GENOMIC DNA]</scope>
    <source>
        <strain evidence="3">R3-111a-1</strain>
    </source>
</reference>
<reference evidence="2" key="4">
    <citation type="journal article" date="2015" name="G3 (Bethesda)">
        <title>Genome sequences of three phytopathogenic species of the Magnaporthaceae family of fungi.</title>
        <authorList>
            <person name="Okagaki L.H."/>
            <person name="Nunes C.C."/>
            <person name="Sailsbery J."/>
            <person name="Clay B."/>
            <person name="Brown D."/>
            <person name="John T."/>
            <person name="Oh Y."/>
            <person name="Young N."/>
            <person name="Fitzgerald M."/>
            <person name="Haas B.J."/>
            <person name="Zeng Q."/>
            <person name="Young S."/>
            <person name="Adiconis X."/>
            <person name="Fan L."/>
            <person name="Levin J.Z."/>
            <person name="Mitchell T.K."/>
            <person name="Okubara P.A."/>
            <person name="Farman M.L."/>
            <person name="Kohn L.M."/>
            <person name="Birren B."/>
            <person name="Ma L.-J."/>
            <person name="Dean R.A."/>
        </authorList>
    </citation>
    <scope>NUCLEOTIDE SEQUENCE</scope>
    <source>
        <strain evidence="2">R3-111a-1</strain>
    </source>
</reference>
<evidence type="ECO:0000313" key="2">
    <source>
        <dbReference type="EnsemblFungi" id="EJT75707"/>
    </source>
</evidence>
<dbReference type="Pfam" id="PF01828">
    <property type="entry name" value="Peptidase_A4"/>
    <property type="match status" value="1"/>
</dbReference>
<proteinExistence type="predicted"/>
<keyword evidence="3" id="KW-1185">Reference proteome</keyword>
<dbReference type="InterPro" id="IPR038656">
    <property type="entry name" value="Peptidase_G1_sf"/>
</dbReference>
<reference evidence="1" key="3">
    <citation type="submission" date="2010-09" db="EMBL/GenBank/DDBJ databases">
        <title>Annotation of Gaeumannomyces graminis var. tritici R3-111a-1.</title>
        <authorList>
            <consortium name="The Broad Institute Genome Sequencing Platform"/>
            <person name="Ma L.-J."/>
            <person name="Dead R."/>
            <person name="Young S.K."/>
            <person name="Zeng Q."/>
            <person name="Gargeya S."/>
            <person name="Fitzgerald M."/>
            <person name="Haas B."/>
            <person name="Abouelleil A."/>
            <person name="Alvarado L."/>
            <person name="Arachchi H.M."/>
            <person name="Berlin A."/>
            <person name="Brown A."/>
            <person name="Chapman S.B."/>
            <person name="Chen Z."/>
            <person name="Dunbar C."/>
            <person name="Freedman E."/>
            <person name="Gearin G."/>
            <person name="Gellesch M."/>
            <person name="Goldberg J."/>
            <person name="Griggs A."/>
            <person name="Gujja S."/>
            <person name="Heiman D."/>
            <person name="Howarth C."/>
            <person name="Larson L."/>
            <person name="Lui A."/>
            <person name="MacDonald P.J.P."/>
            <person name="Mehta T."/>
            <person name="Montmayeur A."/>
            <person name="Murphy C."/>
            <person name="Neiman D."/>
            <person name="Pearson M."/>
            <person name="Priest M."/>
            <person name="Roberts A."/>
            <person name="Saif S."/>
            <person name="Shea T."/>
            <person name="Shenoy N."/>
            <person name="Sisk P."/>
            <person name="Stolte C."/>
            <person name="Sykes S."/>
            <person name="Yandava C."/>
            <person name="Wortman J."/>
            <person name="Nusbaum C."/>
            <person name="Birren B."/>
        </authorList>
    </citation>
    <scope>NUCLEOTIDE SEQUENCE</scope>
    <source>
        <strain evidence="1">R3-111a-1</strain>
    </source>
</reference>
<dbReference type="Gene3D" id="2.60.120.700">
    <property type="entry name" value="Peptidase G1"/>
    <property type="match status" value="1"/>
</dbReference>
<dbReference type="GO" id="GO:0070007">
    <property type="term" value="F:glutamic-type endopeptidase activity"/>
    <property type="evidence" value="ECO:0007669"/>
    <property type="project" value="InterPro"/>
</dbReference>
<reference evidence="2" key="5">
    <citation type="submission" date="2018-04" db="UniProtKB">
        <authorList>
            <consortium name="EnsemblFungi"/>
        </authorList>
    </citation>
    <scope>IDENTIFICATION</scope>
    <source>
        <strain evidence="2">R3-111a-1</strain>
    </source>
</reference>
<accession>J3NWH5</accession>
<dbReference type="EMBL" id="GL385397">
    <property type="protein sequence ID" value="EJT75707.1"/>
    <property type="molecule type" value="Genomic_DNA"/>
</dbReference>
<gene>
    <name evidence="2" type="primary">20346097</name>
    <name evidence="1" type="ORF">GGTG_05639</name>
</gene>
<dbReference type="HOGENOM" id="CLU_950099_0_0_1"/>
<dbReference type="STRING" id="644352.J3NWH5"/>
<reference evidence="1" key="2">
    <citation type="submission" date="2010-07" db="EMBL/GenBank/DDBJ databases">
        <authorList>
            <consortium name="The Broad Institute Genome Sequencing Platform"/>
            <consortium name="Broad Institute Genome Sequencing Center for Infectious Disease"/>
            <person name="Ma L.-J."/>
            <person name="Dead R."/>
            <person name="Young S."/>
            <person name="Zeng Q."/>
            <person name="Koehrsen M."/>
            <person name="Alvarado L."/>
            <person name="Berlin A."/>
            <person name="Chapman S.B."/>
            <person name="Chen Z."/>
            <person name="Freedman E."/>
            <person name="Gellesch M."/>
            <person name="Goldberg J."/>
            <person name="Griggs A."/>
            <person name="Gujja S."/>
            <person name="Heilman E.R."/>
            <person name="Heiman D."/>
            <person name="Hepburn T."/>
            <person name="Howarth C."/>
            <person name="Jen D."/>
            <person name="Larson L."/>
            <person name="Mehta T."/>
            <person name="Neiman D."/>
            <person name="Pearson M."/>
            <person name="Roberts A."/>
            <person name="Saif S."/>
            <person name="Shea T."/>
            <person name="Shenoy N."/>
            <person name="Sisk P."/>
            <person name="Stolte C."/>
            <person name="Sykes S."/>
            <person name="Walk T."/>
            <person name="White J."/>
            <person name="Yandava C."/>
            <person name="Haas B."/>
            <person name="Nusbaum C."/>
            <person name="Birren B."/>
        </authorList>
    </citation>
    <scope>NUCLEOTIDE SEQUENCE</scope>
    <source>
        <strain evidence="1">R3-111a-1</strain>
    </source>
</reference>
<dbReference type="OrthoDB" id="2862635at2759"/>
<evidence type="ECO:0000313" key="1">
    <source>
        <dbReference type="EMBL" id="EJT75707.1"/>
    </source>
</evidence>
<name>J3NWH5_GAET3</name>
<dbReference type="Proteomes" id="UP000006039">
    <property type="component" value="Unassembled WGS sequence"/>
</dbReference>
<dbReference type="InterPro" id="IPR000250">
    <property type="entry name" value="Peptidase_G1"/>
</dbReference>
<protein>
    <submittedName>
        <fullName evidence="1 2">Uncharacterized protein</fullName>
    </submittedName>
</protein>
<dbReference type="InterPro" id="IPR013320">
    <property type="entry name" value="ConA-like_dom_sf"/>
</dbReference>
<dbReference type="EnsemblFungi" id="EJT75707">
    <property type="protein sequence ID" value="EJT75707"/>
    <property type="gene ID" value="GGTG_05639"/>
</dbReference>
<organism evidence="1">
    <name type="scientific">Gaeumannomyces tritici (strain R3-111a-1)</name>
    <name type="common">Wheat and barley take-all root rot fungus</name>
    <name type="synonym">Gaeumannomyces graminis var. tritici</name>
    <dbReference type="NCBI Taxonomy" id="644352"/>
    <lineage>
        <taxon>Eukaryota</taxon>
        <taxon>Fungi</taxon>
        <taxon>Dikarya</taxon>
        <taxon>Ascomycota</taxon>
        <taxon>Pezizomycotina</taxon>
        <taxon>Sordariomycetes</taxon>
        <taxon>Sordariomycetidae</taxon>
        <taxon>Magnaporthales</taxon>
        <taxon>Magnaporthaceae</taxon>
        <taxon>Gaeumannomyces</taxon>
    </lineage>
</organism>
<dbReference type="GeneID" id="20346097"/>
<dbReference type="CDD" id="cd13426">
    <property type="entry name" value="Peptidase_G1"/>
    <property type="match status" value="1"/>
</dbReference>